<comment type="catalytic activity">
    <reaction evidence="12">
        <text>a tRNA with a 3' CCA end + 2 CTP + ATP = a tRNA with a 3' CCACCA end + 3 diphosphate</text>
        <dbReference type="Rhea" id="RHEA:76235"/>
        <dbReference type="Rhea" id="RHEA-COMP:10468"/>
        <dbReference type="Rhea" id="RHEA-COMP:18655"/>
        <dbReference type="ChEBI" id="CHEBI:30616"/>
        <dbReference type="ChEBI" id="CHEBI:33019"/>
        <dbReference type="ChEBI" id="CHEBI:37563"/>
        <dbReference type="ChEBI" id="CHEBI:83071"/>
        <dbReference type="ChEBI" id="CHEBI:195187"/>
    </reaction>
</comment>
<dbReference type="NCBIfam" id="NF008137">
    <property type="entry name" value="PRK10885.1"/>
    <property type="match status" value="1"/>
</dbReference>
<dbReference type="PANTHER" id="PTHR47545:SF1">
    <property type="entry name" value="MULTIFUNCTIONAL CCA PROTEIN"/>
    <property type="match status" value="1"/>
</dbReference>
<evidence type="ECO:0000256" key="3">
    <source>
        <dbReference type="ARBA" id="ARBA00022694"/>
    </source>
</evidence>
<feature type="domain" description="HD" evidence="13">
    <location>
        <begin position="228"/>
        <end position="329"/>
    </location>
</feature>
<evidence type="ECO:0000256" key="1">
    <source>
        <dbReference type="ARBA" id="ARBA00022596"/>
    </source>
</evidence>
<keyword evidence="10 12" id="KW-0460">Magnesium</keyword>
<sequence>MQTYLVGGAVRDNLLGLAVKDRDWVVVGAKPEELTDQGYRQVGQDFPVFLHPETKEEYALARTERKTGHGYKGFDFDASASVTLEEDLMRRDLTINAMAQDDSGTIIDPYGGQRDLEHRILRHVSDAFIEDPLRVLRVARFAARFAHLGFQVAEETIQVMQSIATSGELQHLVPERVWQELERALISKTPSEFIRVLSDCSALPVILPEVENLFGVPQPEKYHPEIDTGVHILLCLAQARKRSDDSAVIYATLVHDVGKGVTDPEIWPSHVGHESAGLELLGAIESRLPVPKEHAALARLVCEHHTKMHRVKALRPSTVLKLLETLDAFRRPERLDKFLLACEADARGRTGLEDCDYPQRDYLTAILNAASGIDNKSVIANSKGGPKEAIANARLRVVTDSIETIRHE</sequence>
<evidence type="ECO:0000256" key="8">
    <source>
        <dbReference type="ARBA" id="ARBA00022801"/>
    </source>
</evidence>
<comment type="subunit">
    <text evidence="12">Monomer. Can also form homodimers and oligomers.</text>
</comment>
<gene>
    <name evidence="12" type="primary">cca</name>
    <name evidence="14" type="ORF">EVA69_04320</name>
</gene>
<dbReference type="GO" id="GO:0000287">
    <property type="term" value="F:magnesium ion binding"/>
    <property type="evidence" value="ECO:0007669"/>
    <property type="project" value="UniProtKB-UniRule"/>
</dbReference>
<dbReference type="InterPro" id="IPR006674">
    <property type="entry name" value="HD_domain"/>
</dbReference>
<dbReference type="EMBL" id="SHAH01000057">
    <property type="protein sequence ID" value="RZO75413.1"/>
    <property type="molecule type" value="Genomic_DNA"/>
</dbReference>
<dbReference type="GO" id="GO:0004112">
    <property type="term" value="F:cyclic-nucleotide phosphodiesterase activity"/>
    <property type="evidence" value="ECO:0007669"/>
    <property type="project" value="UniProtKB-UniRule"/>
</dbReference>
<dbReference type="Pfam" id="PF12627">
    <property type="entry name" value="PolyA_pol_RNAbd"/>
    <property type="match status" value="1"/>
</dbReference>
<dbReference type="HAMAP" id="MF_01262">
    <property type="entry name" value="CCA_bact_type2"/>
    <property type="match status" value="1"/>
</dbReference>
<dbReference type="PROSITE" id="PS51831">
    <property type="entry name" value="HD"/>
    <property type="match status" value="1"/>
</dbReference>
<evidence type="ECO:0000256" key="9">
    <source>
        <dbReference type="ARBA" id="ARBA00022840"/>
    </source>
</evidence>
<keyword evidence="9 12" id="KW-0067">ATP-binding</keyword>
<dbReference type="Gene3D" id="3.30.460.10">
    <property type="entry name" value="Beta Polymerase, domain 2"/>
    <property type="match status" value="1"/>
</dbReference>
<feature type="binding site" evidence="12">
    <location>
        <position position="91"/>
    </location>
    <ligand>
        <name>CTP</name>
        <dbReference type="ChEBI" id="CHEBI:37563"/>
    </ligand>
</feature>
<evidence type="ECO:0000256" key="7">
    <source>
        <dbReference type="ARBA" id="ARBA00022800"/>
    </source>
</evidence>
<feature type="binding site" evidence="12">
    <location>
        <position position="11"/>
    </location>
    <ligand>
        <name>ATP</name>
        <dbReference type="ChEBI" id="CHEBI:30616"/>
    </ligand>
</feature>
<feature type="binding site" evidence="12">
    <location>
        <position position="140"/>
    </location>
    <ligand>
        <name>ATP</name>
        <dbReference type="ChEBI" id="CHEBI:30616"/>
    </ligand>
</feature>
<dbReference type="Proteomes" id="UP000320404">
    <property type="component" value="Unassembled WGS sequence"/>
</dbReference>
<feature type="binding site" evidence="12">
    <location>
        <position position="137"/>
    </location>
    <ligand>
        <name>CTP</name>
        <dbReference type="ChEBI" id="CHEBI:37563"/>
    </ligand>
</feature>
<keyword evidence="11 12" id="KW-0694">RNA-binding</keyword>
<feature type="binding site" evidence="12">
    <location>
        <position position="91"/>
    </location>
    <ligand>
        <name>ATP</name>
        <dbReference type="ChEBI" id="CHEBI:30616"/>
    </ligand>
</feature>
<dbReference type="GO" id="GO:0004810">
    <property type="term" value="F:CCA tRNA nucleotidyltransferase activity"/>
    <property type="evidence" value="ECO:0007669"/>
    <property type="project" value="UniProtKB-UniRule"/>
</dbReference>
<dbReference type="SUPFAM" id="SSF81891">
    <property type="entry name" value="Poly A polymerase C-terminal region-like"/>
    <property type="match status" value="1"/>
</dbReference>
<keyword evidence="8 12" id="KW-0378">Hydrolase</keyword>
<comment type="miscellaneous">
    <text evidence="12">A single active site specifically recognizes both ATP and CTP and is responsible for their addition.</text>
</comment>
<comment type="caution">
    <text evidence="14">The sequence shown here is derived from an EMBL/GenBank/DDBJ whole genome shotgun (WGS) entry which is preliminary data.</text>
</comment>
<dbReference type="GO" id="GO:0001680">
    <property type="term" value="P:tRNA 3'-terminal CCA addition"/>
    <property type="evidence" value="ECO:0007669"/>
    <property type="project" value="UniProtKB-UniRule"/>
</dbReference>
<name>A0A520RYT9_9GAMM</name>
<dbReference type="Pfam" id="PF01966">
    <property type="entry name" value="HD"/>
    <property type="match status" value="1"/>
</dbReference>
<feature type="binding site" evidence="12">
    <location>
        <position position="137"/>
    </location>
    <ligand>
        <name>ATP</name>
        <dbReference type="ChEBI" id="CHEBI:30616"/>
    </ligand>
</feature>
<keyword evidence="12" id="KW-0511">Multifunctional enzyme</keyword>
<keyword evidence="2 12" id="KW-0808">Transferase</keyword>
<comment type="catalytic activity">
    <reaction evidence="12">
        <text>a tRNA precursor + 2 CTP + ATP = a tRNA with a 3' CCA end + 3 diphosphate</text>
        <dbReference type="Rhea" id="RHEA:14433"/>
        <dbReference type="Rhea" id="RHEA-COMP:10465"/>
        <dbReference type="Rhea" id="RHEA-COMP:10468"/>
        <dbReference type="ChEBI" id="CHEBI:30616"/>
        <dbReference type="ChEBI" id="CHEBI:33019"/>
        <dbReference type="ChEBI" id="CHEBI:37563"/>
        <dbReference type="ChEBI" id="CHEBI:74896"/>
        <dbReference type="ChEBI" id="CHEBI:83071"/>
        <dbReference type="EC" id="2.7.7.72"/>
    </reaction>
</comment>
<keyword evidence="3 12" id="KW-0819">tRNA processing</keyword>
<comment type="domain">
    <text evidence="12">Comprises two domains: an N-terminal domain containing the nucleotidyltransferase activity and a C-terminal HD domain associated with both phosphodiesterase and phosphatase activities.</text>
</comment>
<feature type="binding site" evidence="12">
    <location>
        <position position="21"/>
    </location>
    <ligand>
        <name>Mg(2+)</name>
        <dbReference type="ChEBI" id="CHEBI:18420"/>
    </ligand>
</feature>
<protein>
    <recommendedName>
        <fullName evidence="12">Multifunctional CCA protein</fullName>
    </recommendedName>
    <domain>
        <recommendedName>
            <fullName evidence="12">CCA-adding enzyme</fullName>
            <ecNumber evidence="12">2.7.7.72</ecNumber>
        </recommendedName>
        <alternativeName>
            <fullName evidence="12">CCA tRNA nucleotidyltransferase</fullName>
        </alternativeName>
        <alternativeName>
            <fullName evidence="12">tRNA CCA-pyrophosphorylase</fullName>
        </alternativeName>
        <alternativeName>
            <fullName evidence="12">tRNA adenylyl-/cytidylyl-transferase</fullName>
        </alternativeName>
        <alternativeName>
            <fullName evidence="12">tRNA nucleotidyltransferase</fullName>
        </alternativeName>
        <alternativeName>
            <fullName evidence="12">tRNA-NT</fullName>
        </alternativeName>
    </domain>
    <domain>
        <recommendedName>
            <fullName evidence="12">2'-nucleotidase</fullName>
            <ecNumber evidence="12">3.1.3.-</ecNumber>
        </recommendedName>
    </domain>
    <domain>
        <recommendedName>
            <fullName evidence="12">2',3'-cyclic phosphodiesterase</fullName>
            <ecNumber evidence="12">3.1.4.-</ecNumber>
        </recommendedName>
    </domain>
    <domain>
        <recommendedName>
            <fullName evidence="12">Phosphatase</fullName>
        </recommendedName>
    </domain>
</protein>
<dbReference type="InterPro" id="IPR002646">
    <property type="entry name" value="PolA_pol_head_dom"/>
</dbReference>
<dbReference type="CDD" id="cd00077">
    <property type="entry name" value="HDc"/>
    <property type="match status" value="1"/>
</dbReference>
<dbReference type="Gene3D" id="1.10.3090.10">
    <property type="entry name" value="cca-adding enzyme, domain 2"/>
    <property type="match status" value="1"/>
</dbReference>
<feature type="binding site" evidence="12">
    <location>
        <position position="8"/>
    </location>
    <ligand>
        <name>ATP</name>
        <dbReference type="ChEBI" id="CHEBI:30616"/>
    </ligand>
</feature>
<feature type="binding site" evidence="12">
    <location>
        <position position="11"/>
    </location>
    <ligand>
        <name>CTP</name>
        <dbReference type="ChEBI" id="CHEBI:37563"/>
    </ligand>
</feature>
<feature type="binding site" evidence="12">
    <location>
        <position position="140"/>
    </location>
    <ligand>
        <name>CTP</name>
        <dbReference type="ChEBI" id="CHEBI:37563"/>
    </ligand>
</feature>
<evidence type="ECO:0000259" key="13">
    <source>
        <dbReference type="PROSITE" id="PS51831"/>
    </source>
</evidence>
<reference evidence="14 15" key="1">
    <citation type="submission" date="2019-02" db="EMBL/GenBank/DDBJ databases">
        <title>Prokaryotic population dynamics and viral predation in marine succession experiment using metagenomics: the confinement effect.</title>
        <authorList>
            <person name="Haro-Moreno J.M."/>
            <person name="Rodriguez-Valera F."/>
            <person name="Lopez-Perez M."/>
        </authorList>
    </citation>
    <scope>NUCLEOTIDE SEQUENCE [LARGE SCALE GENOMIC DNA]</scope>
    <source>
        <strain evidence="14">MED-G158</strain>
    </source>
</reference>
<evidence type="ECO:0000256" key="4">
    <source>
        <dbReference type="ARBA" id="ARBA00022695"/>
    </source>
</evidence>
<feature type="binding site" evidence="12">
    <location>
        <position position="8"/>
    </location>
    <ligand>
        <name>CTP</name>
        <dbReference type="ChEBI" id="CHEBI:37563"/>
    </ligand>
</feature>
<proteinExistence type="inferred from homology"/>
<dbReference type="SUPFAM" id="SSF81301">
    <property type="entry name" value="Nucleotidyltransferase"/>
    <property type="match status" value="1"/>
</dbReference>
<dbReference type="EC" id="3.1.3.-" evidence="12"/>
<comment type="function">
    <text evidence="12">Catalyzes the addition and repair of the essential 3'-terminal CCA sequence in tRNAs without using a nucleic acid template. Adds these three nucleotides in the order of C, C, and A to the tRNA nucleotide-73, using CTP and ATP as substrates and producing inorganic pyrophosphate. tRNA 3'-terminal CCA addition is required both for tRNA processing and repair. Also involved in tRNA surveillance by mediating tandem CCA addition to generate a CCACCA at the 3' terminus of unstable tRNAs. While stable tRNAs receive only 3'-terminal CCA, unstable tRNAs are marked with CCACCA and rapidly degraded.</text>
</comment>
<dbReference type="GO" id="GO:0016791">
    <property type="term" value="F:phosphatase activity"/>
    <property type="evidence" value="ECO:0007669"/>
    <property type="project" value="UniProtKB-UniRule"/>
</dbReference>
<dbReference type="InterPro" id="IPR012006">
    <property type="entry name" value="CCA_bact"/>
</dbReference>
<dbReference type="CDD" id="cd05398">
    <property type="entry name" value="NT_ClassII-CCAase"/>
    <property type="match status" value="1"/>
</dbReference>
<dbReference type="EC" id="3.1.4.-" evidence="12"/>
<dbReference type="InterPro" id="IPR003607">
    <property type="entry name" value="HD/PDEase_dom"/>
</dbReference>
<evidence type="ECO:0000256" key="12">
    <source>
        <dbReference type="HAMAP-Rule" id="MF_01261"/>
    </source>
</evidence>
<dbReference type="AlphaFoldDB" id="A0A520RYT9"/>
<keyword evidence="4 12" id="KW-0548">Nucleotidyltransferase</keyword>
<dbReference type="InterPro" id="IPR032828">
    <property type="entry name" value="PolyA_RNA-bd"/>
</dbReference>
<evidence type="ECO:0000313" key="15">
    <source>
        <dbReference type="Proteomes" id="UP000320404"/>
    </source>
</evidence>
<feature type="binding site" evidence="12">
    <location>
        <position position="23"/>
    </location>
    <ligand>
        <name>Mg(2+)</name>
        <dbReference type="ChEBI" id="CHEBI:18420"/>
    </ligand>
</feature>
<evidence type="ECO:0000256" key="6">
    <source>
        <dbReference type="ARBA" id="ARBA00022741"/>
    </source>
</evidence>
<dbReference type="InterPro" id="IPR050124">
    <property type="entry name" value="tRNA_CCA-adding_enzyme"/>
</dbReference>
<evidence type="ECO:0000256" key="10">
    <source>
        <dbReference type="ARBA" id="ARBA00022842"/>
    </source>
</evidence>
<accession>A0A520RYT9</accession>
<dbReference type="PANTHER" id="PTHR47545">
    <property type="entry name" value="MULTIFUNCTIONAL CCA PROTEIN"/>
    <property type="match status" value="1"/>
</dbReference>
<dbReference type="EC" id="2.7.7.72" evidence="12"/>
<dbReference type="GO" id="GO:0005524">
    <property type="term" value="F:ATP binding"/>
    <property type="evidence" value="ECO:0007669"/>
    <property type="project" value="UniProtKB-UniRule"/>
</dbReference>
<evidence type="ECO:0000256" key="2">
    <source>
        <dbReference type="ARBA" id="ARBA00022679"/>
    </source>
</evidence>
<dbReference type="GO" id="GO:0042245">
    <property type="term" value="P:RNA repair"/>
    <property type="evidence" value="ECO:0007669"/>
    <property type="project" value="UniProtKB-KW"/>
</dbReference>
<dbReference type="PIRSF" id="PIRSF000813">
    <property type="entry name" value="CCA_bact"/>
    <property type="match status" value="1"/>
</dbReference>
<comment type="cofactor">
    <cofactor evidence="12">
        <name>Mg(2+)</name>
        <dbReference type="ChEBI" id="CHEBI:18420"/>
    </cofactor>
    <text evidence="12">Magnesium is required for nucleotidyltransferase activity.</text>
</comment>
<dbReference type="GO" id="GO:0000049">
    <property type="term" value="F:tRNA binding"/>
    <property type="evidence" value="ECO:0007669"/>
    <property type="project" value="UniProtKB-UniRule"/>
</dbReference>
<keyword evidence="7 12" id="KW-0692">RNA repair</keyword>
<keyword evidence="1 12" id="KW-0533">Nickel</keyword>
<keyword evidence="6 12" id="KW-0547">Nucleotide-binding</keyword>
<dbReference type="HAMAP" id="MF_01261">
    <property type="entry name" value="CCA_bact_type1"/>
    <property type="match status" value="1"/>
</dbReference>
<evidence type="ECO:0000256" key="11">
    <source>
        <dbReference type="ARBA" id="ARBA00022884"/>
    </source>
</evidence>
<organism evidence="14 15">
    <name type="scientific">OM182 bacterium</name>
    <dbReference type="NCBI Taxonomy" id="2510334"/>
    <lineage>
        <taxon>Bacteria</taxon>
        <taxon>Pseudomonadati</taxon>
        <taxon>Pseudomonadota</taxon>
        <taxon>Gammaproteobacteria</taxon>
        <taxon>OMG group</taxon>
        <taxon>OM182 clade</taxon>
    </lineage>
</organism>
<keyword evidence="5 12" id="KW-0479">Metal-binding</keyword>
<evidence type="ECO:0000313" key="14">
    <source>
        <dbReference type="EMBL" id="RZO75413.1"/>
    </source>
</evidence>
<dbReference type="Pfam" id="PF01743">
    <property type="entry name" value="PolyA_pol"/>
    <property type="match status" value="1"/>
</dbReference>
<comment type="cofactor">
    <cofactor evidence="12">
        <name>Ni(2+)</name>
        <dbReference type="ChEBI" id="CHEBI:49786"/>
    </cofactor>
    <text evidence="12">Nickel for phosphatase activity.</text>
</comment>
<comment type="similarity">
    <text evidence="12">Belongs to the tRNA nucleotidyltransferase/poly(A) polymerase family. Bacterial CCA-adding enzyme type 1 subfamily.</text>
</comment>
<evidence type="ECO:0000256" key="5">
    <source>
        <dbReference type="ARBA" id="ARBA00022723"/>
    </source>
</evidence>
<dbReference type="GO" id="GO:0160016">
    <property type="term" value="F:CCACCA tRNA nucleotidyltransferase activity"/>
    <property type="evidence" value="ECO:0007669"/>
    <property type="project" value="RHEA"/>
</dbReference>
<dbReference type="InterPro" id="IPR043519">
    <property type="entry name" value="NT_sf"/>
</dbReference>